<reference evidence="2" key="1">
    <citation type="submission" date="2022-04" db="EMBL/GenBank/DDBJ databases">
        <title>Roseomonas acroporae sp. nov., isolated from coral Acropora digitifera.</title>
        <authorList>
            <person name="Sun H."/>
        </authorList>
    </citation>
    <scope>NUCLEOTIDE SEQUENCE</scope>
    <source>
        <strain evidence="2">NAR14</strain>
    </source>
</reference>
<dbReference type="AlphaFoldDB" id="A0A9X1Y4S9"/>
<dbReference type="RefSeq" id="WP_248665269.1">
    <property type="nucleotide sequence ID" value="NZ_JALPRX010000007.1"/>
</dbReference>
<accession>A0A9X1Y4S9</accession>
<dbReference type="EMBL" id="JALPRX010000007">
    <property type="protein sequence ID" value="MCK8783142.1"/>
    <property type="molecule type" value="Genomic_DNA"/>
</dbReference>
<evidence type="ECO:0000313" key="3">
    <source>
        <dbReference type="Proteomes" id="UP001139516"/>
    </source>
</evidence>
<keyword evidence="1" id="KW-0732">Signal</keyword>
<evidence type="ECO:0000313" key="2">
    <source>
        <dbReference type="EMBL" id="MCK8783142.1"/>
    </source>
</evidence>
<dbReference type="Proteomes" id="UP001139516">
    <property type="component" value="Unassembled WGS sequence"/>
</dbReference>
<sequence length="176" mass="19193">MRPFRAILSGLCAAAIALPASAACLQPAERAAFDVQALKSHLMVTAIACRHEDQYNAFVTRFQRDLSAAGRAVQAHFRRAYGRAHQRELDSYITNLANAQSQEGIRQGSFFCRDQTPAFQQVMAMQGASALAQLSQERRVINVYGTEACATPPVREARAASPLLRQARASTLASAR</sequence>
<name>A0A9X1Y4S9_9PROT</name>
<dbReference type="PROSITE" id="PS51257">
    <property type="entry name" value="PROKAR_LIPOPROTEIN"/>
    <property type="match status" value="1"/>
</dbReference>
<protein>
    <submittedName>
        <fullName evidence="2">Uncharacterized protein</fullName>
    </submittedName>
</protein>
<keyword evidence="3" id="KW-1185">Reference proteome</keyword>
<feature type="chain" id="PRO_5040864024" evidence="1">
    <location>
        <begin position="23"/>
        <end position="176"/>
    </location>
</feature>
<organism evidence="2 3">
    <name type="scientific">Roseomonas acroporae</name>
    <dbReference type="NCBI Taxonomy" id="2937791"/>
    <lineage>
        <taxon>Bacteria</taxon>
        <taxon>Pseudomonadati</taxon>
        <taxon>Pseudomonadota</taxon>
        <taxon>Alphaproteobacteria</taxon>
        <taxon>Acetobacterales</taxon>
        <taxon>Roseomonadaceae</taxon>
        <taxon>Roseomonas</taxon>
    </lineage>
</organism>
<proteinExistence type="predicted"/>
<evidence type="ECO:0000256" key="1">
    <source>
        <dbReference type="SAM" id="SignalP"/>
    </source>
</evidence>
<feature type="signal peptide" evidence="1">
    <location>
        <begin position="1"/>
        <end position="22"/>
    </location>
</feature>
<comment type="caution">
    <text evidence="2">The sequence shown here is derived from an EMBL/GenBank/DDBJ whole genome shotgun (WGS) entry which is preliminary data.</text>
</comment>
<gene>
    <name evidence="2" type="ORF">M0638_01950</name>
</gene>